<dbReference type="InParanoid" id="A8N9N2"/>
<gene>
    <name evidence="2" type="ORF">CC1G_12927</name>
</gene>
<keyword evidence="3" id="KW-1185">Reference proteome</keyword>
<evidence type="ECO:0000313" key="2">
    <source>
        <dbReference type="EMBL" id="EAU90284.2"/>
    </source>
</evidence>
<dbReference type="HOGENOM" id="CLU_1896100_0_0_1"/>
<proteinExistence type="predicted"/>
<reference evidence="2 3" key="1">
    <citation type="journal article" date="2010" name="Proc. Natl. Acad. Sci. U.S.A.">
        <title>Insights into evolution of multicellular fungi from the assembled chromosomes of the mushroom Coprinopsis cinerea (Coprinus cinereus).</title>
        <authorList>
            <person name="Stajich J.E."/>
            <person name="Wilke S.K."/>
            <person name="Ahren D."/>
            <person name="Au C.H."/>
            <person name="Birren B.W."/>
            <person name="Borodovsky M."/>
            <person name="Burns C."/>
            <person name="Canback B."/>
            <person name="Casselton L.A."/>
            <person name="Cheng C.K."/>
            <person name="Deng J."/>
            <person name="Dietrich F.S."/>
            <person name="Fargo D.C."/>
            <person name="Farman M.L."/>
            <person name="Gathman A.C."/>
            <person name="Goldberg J."/>
            <person name="Guigo R."/>
            <person name="Hoegger P.J."/>
            <person name="Hooker J.B."/>
            <person name="Huggins A."/>
            <person name="James T.Y."/>
            <person name="Kamada T."/>
            <person name="Kilaru S."/>
            <person name="Kodira C."/>
            <person name="Kues U."/>
            <person name="Kupfer D."/>
            <person name="Kwan H.S."/>
            <person name="Lomsadze A."/>
            <person name="Li W."/>
            <person name="Lilly W.W."/>
            <person name="Ma L.J."/>
            <person name="Mackey A.J."/>
            <person name="Manning G."/>
            <person name="Martin F."/>
            <person name="Muraguchi H."/>
            <person name="Natvig D.O."/>
            <person name="Palmerini H."/>
            <person name="Ramesh M.A."/>
            <person name="Rehmeyer C.J."/>
            <person name="Roe B.A."/>
            <person name="Shenoy N."/>
            <person name="Stanke M."/>
            <person name="Ter-Hovhannisyan V."/>
            <person name="Tunlid A."/>
            <person name="Velagapudi R."/>
            <person name="Vision T.J."/>
            <person name="Zeng Q."/>
            <person name="Zolan M.E."/>
            <person name="Pukkila P.J."/>
        </authorList>
    </citation>
    <scope>NUCLEOTIDE SEQUENCE [LARGE SCALE GENOMIC DNA]</scope>
    <source>
        <strain evidence="3">Okayama-7 / 130 / ATCC MYA-4618 / FGSC 9003</strain>
    </source>
</reference>
<feature type="region of interest" description="Disordered" evidence="1">
    <location>
        <begin position="1"/>
        <end position="71"/>
    </location>
</feature>
<evidence type="ECO:0000256" key="1">
    <source>
        <dbReference type="SAM" id="MobiDB-lite"/>
    </source>
</evidence>
<dbReference type="Proteomes" id="UP000001861">
    <property type="component" value="Unassembled WGS sequence"/>
</dbReference>
<sequence>MGACKSKQDIDPSVLSEMGTLKGGSSQKARGIHIPKKLLDPLVHGSKQARRTKTSQPSAKHNPFGITRTTNSSYAIQEAEGLNTRKEAAGLDMGGCASASDYHGVTPEGRLTLQKSRIVLRQTSSNCLSDHLDK</sequence>
<dbReference type="AlphaFoldDB" id="A8N9N2"/>
<dbReference type="EMBL" id="AACS02000007">
    <property type="protein sequence ID" value="EAU90284.2"/>
    <property type="molecule type" value="Genomic_DNA"/>
</dbReference>
<accession>A8N9N2</accession>
<protein>
    <submittedName>
        <fullName evidence="2">Uncharacterized protein</fullName>
    </submittedName>
</protein>
<dbReference type="RefSeq" id="XP_001831538.2">
    <property type="nucleotide sequence ID" value="XM_001831486.2"/>
</dbReference>
<comment type="caution">
    <text evidence="2">The sequence shown here is derived from an EMBL/GenBank/DDBJ whole genome shotgun (WGS) entry which is preliminary data.</text>
</comment>
<evidence type="ECO:0000313" key="3">
    <source>
        <dbReference type="Proteomes" id="UP000001861"/>
    </source>
</evidence>
<name>A8N9N2_COPC7</name>
<dbReference type="GeneID" id="6008010"/>
<dbReference type="VEuPathDB" id="FungiDB:CC1G_12927"/>
<feature type="compositionally biased region" description="Basic and acidic residues" evidence="1">
    <location>
        <begin position="1"/>
        <end position="10"/>
    </location>
</feature>
<organism evidence="2 3">
    <name type="scientific">Coprinopsis cinerea (strain Okayama-7 / 130 / ATCC MYA-4618 / FGSC 9003)</name>
    <name type="common">Inky cap fungus</name>
    <name type="synonym">Hormographiella aspergillata</name>
    <dbReference type="NCBI Taxonomy" id="240176"/>
    <lineage>
        <taxon>Eukaryota</taxon>
        <taxon>Fungi</taxon>
        <taxon>Dikarya</taxon>
        <taxon>Basidiomycota</taxon>
        <taxon>Agaricomycotina</taxon>
        <taxon>Agaricomycetes</taxon>
        <taxon>Agaricomycetidae</taxon>
        <taxon>Agaricales</taxon>
        <taxon>Agaricineae</taxon>
        <taxon>Psathyrellaceae</taxon>
        <taxon>Coprinopsis</taxon>
    </lineage>
</organism>
<dbReference type="KEGG" id="cci:CC1G_12927"/>